<dbReference type="PANTHER" id="PTHR42852:SF18">
    <property type="entry name" value="CHROMOSOME UNDETERMINED SCAFFOLD_47, WHOLE GENOME SHOTGUN SEQUENCE"/>
    <property type="match status" value="1"/>
</dbReference>
<dbReference type="PROSITE" id="PS51352">
    <property type="entry name" value="THIOREDOXIN_2"/>
    <property type="match status" value="1"/>
</dbReference>
<dbReference type="InterPro" id="IPR013740">
    <property type="entry name" value="Redoxin"/>
</dbReference>
<dbReference type="RefSeq" id="WP_095423727.1">
    <property type="nucleotide sequence ID" value="NZ_CP022992.1"/>
</dbReference>
<dbReference type="GO" id="GO:0017004">
    <property type="term" value="P:cytochrome complex assembly"/>
    <property type="evidence" value="ECO:0007669"/>
    <property type="project" value="UniProtKB-KW"/>
</dbReference>
<evidence type="ECO:0000313" key="6">
    <source>
        <dbReference type="EMBL" id="ASW04004.1"/>
    </source>
</evidence>
<dbReference type="AlphaFoldDB" id="A0A248VYB6"/>
<reference evidence="6 7" key="1">
    <citation type="submission" date="2017-08" db="EMBL/GenBank/DDBJ databases">
        <title>Identification and genetic characteristics of simultaneous BTEX- and naphthalene-degrading Paraburkholderia sp. BN5 isolated from petroleum-contaminated soil.</title>
        <authorList>
            <person name="Lee Y."/>
            <person name="Jeon C.O."/>
        </authorList>
    </citation>
    <scope>NUCLEOTIDE SEQUENCE [LARGE SCALE GENOMIC DNA]</scope>
    <source>
        <strain evidence="6 7">BN5</strain>
        <plasmid evidence="6 7">pBN2</plasmid>
    </source>
</reference>
<feature type="transmembrane region" description="Helical" evidence="4">
    <location>
        <begin position="103"/>
        <end position="123"/>
    </location>
</feature>
<evidence type="ECO:0000256" key="2">
    <source>
        <dbReference type="ARBA" id="ARBA00022748"/>
    </source>
</evidence>
<dbReference type="KEGG" id="parb:CJU94_38375"/>
<dbReference type="SUPFAM" id="SSF52833">
    <property type="entry name" value="Thioredoxin-like"/>
    <property type="match status" value="1"/>
</dbReference>
<dbReference type="OrthoDB" id="9811352at2"/>
<dbReference type="GO" id="GO:0005886">
    <property type="term" value="C:plasma membrane"/>
    <property type="evidence" value="ECO:0007669"/>
    <property type="project" value="InterPro"/>
</dbReference>
<dbReference type="CDD" id="cd02966">
    <property type="entry name" value="TlpA_like_family"/>
    <property type="match status" value="1"/>
</dbReference>
<dbReference type="EMBL" id="CP022992">
    <property type="protein sequence ID" value="ASW04004.1"/>
    <property type="molecule type" value="Genomic_DNA"/>
</dbReference>
<feature type="transmembrane region" description="Helical" evidence="4">
    <location>
        <begin position="80"/>
        <end position="96"/>
    </location>
</feature>
<organism evidence="6 7">
    <name type="scientific">Paraburkholderia aromaticivorans</name>
    <dbReference type="NCBI Taxonomy" id="2026199"/>
    <lineage>
        <taxon>Bacteria</taxon>
        <taxon>Pseudomonadati</taxon>
        <taxon>Pseudomonadota</taxon>
        <taxon>Betaproteobacteria</taxon>
        <taxon>Burkholderiales</taxon>
        <taxon>Burkholderiaceae</taxon>
        <taxon>Paraburkholderia</taxon>
    </lineage>
</organism>
<evidence type="ECO:0000313" key="7">
    <source>
        <dbReference type="Proteomes" id="UP000215158"/>
    </source>
</evidence>
<dbReference type="GO" id="GO:0015036">
    <property type="term" value="F:disulfide oxidoreductase activity"/>
    <property type="evidence" value="ECO:0007669"/>
    <property type="project" value="UniProtKB-ARBA"/>
</dbReference>
<dbReference type="InterPro" id="IPR017937">
    <property type="entry name" value="Thioredoxin_CS"/>
</dbReference>
<comment type="subcellular location">
    <subcellularLocation>
        <location evidence="1">Cell envelope</location>
    </subcellularLocation>
</comment>
<dbReference type="PROSITE" id="PS00194">
    <property type="entry name" value="THIOREDOXIN_1"/>
    <property type="match status" value="1"/>
</dbReference>
<dbReference type="InterPro" id="IPR050553">
    <property type="entry name" value="Thioredoxin_ResA/DsbE_sf"/>
</dbReference>
<keyword evidence="3" id="KW-0676">Redox-active center</keyword>
<name>A0A248VYB6_9BURK</name>
<evidence type="ECO:0000256" key="4">
    <source>
        <dbReference type="SAM" id="Phobius"/>
    </source>
</evidence>
<dbReference type="Pfam" id="PF08534">
    <property type="entry name" value="Redoxin"/>
    <property type="match status" value="1"/>
</dbReference>
<dbReference type="GO" id="GO:0030313">
    <property type="term" value="C:cell envelope"/>
    <property type="evidence" value="ECO:0007669"/>
    <property type="project" value="UniProtKB-SubCell"/>
</dbReference>
<dbReference type="PANTHER" id="PTHR42852">
    <property type="entry name" value="THIOL:DISULFIDE INTERCHANGE PROTEIN DSBE"/>
    <property type="match status" value="1"/>
</dbReference>
<evidence type="ECO:0000256" key="3">
    <source>
        <dbReference type="ARBA" id="ARBA00023284"/>
    </source>
</evidence>
<keyword evidence="6" id="KW-0614">Plasmid</keyword>
<dbReference type="Pfam" id="PF01790">
    <property type="entry name" value="LGT"/>
    <property type="match status" value="1"/>
</dbReference>
<keyword evidence="2" id="KW-0201">Cytochrome c-type biogenesis</keyword>
<geneLocation type="plasmid" evidence="6 7">
    <name>pBN2</name>
</geneLocation>
<proteinExistence type="predicted"/>
<feature type="transmembrane region" description="Helical" evidence="4">
    <location>
        <begin position="6"/>
        <end position="28"/>
    </location>
</feature>
<keyword evidence="7" id="KW-1185">Reference proteome</keyword>
<feature type="domain" description="Thioredoxin" evidence="5">
    <location>
        <begin position="126"/>
        <end position="263"/>
    </location>
</feature>
<dbReference type="InterPro" id="IPR001640">
    <property type="entry name" value="Lgt"/>
</dbReference>
<dbReference type="GO" id="GO:0008961">
    <property type="term" value="F:phosphatidylglycerol-prolipoprotein diacylglyceryl transferase activity"/>
    <property type="evidence" value="ECO:0007669"/>
    <property type="project" value="InterPro"/>
</dbReference>
<feature type="transmembrane region" description="Helical" evidence="4">
    <location>
        <begin position="40"/>
        <end position="60"/>
    </location>
</feature>
<keyword evidence="4" id="KW-1133">Transmembrane helix</keyword>
<evidence type="ECO:0000256" key="1">
    <source>
        <dbReference type="ARBA" id="ARBA00004196"/>
    </source>
</evidence>
<evidence type="ECO:0000259" key="5">
    <source>
        <dbReference type="PROSITE" id="PS51352"/>
    </source>
</evidence>
<dbReference type="InterPro" id="IPR013766">
    <property type="entry name" value="Thioredoxin_domain"/>
</dbReference>
<keyword evidence="4" id="KW-0812">Transmembrane</keyword>
<dbReference type="GO" id="GO:0042158">
    <property type="term" value="P:lipoprotein biosynthetic process"/>
    <property type="evidence" value="ECO:0007669"/>
    <property type="project" value="InterPro"/>
</dbReference>
<dbReference type="Proteomes" id="UP000215158">
    <property type="component" value="Plasmid pBN2"/>
</dbReference>
<protein>
    <recommendedName>
        <fullName evidence="5">Thioredoxin domain-containing protein</fullName>
    </recommendedName>
</protein>
<dbReference type="InterPro" id="IPR036249">
    <property type="entry name" value="Thioredoxin-like_sf"/>
</dbReference>
<keyword evidence="4" id="KW-0472">Membrane</keyword>
<dbReference type="Gene3D" id="3.40.30.10">
    <property type="entry name" value="Glutaredoxin"/>
    <property type="match status" value="1"/>
</dbReference>
<sequence length="271" mass="28421">MNVGHFALPLQPLIFIFSVGVAMCAGLWLERGHARVESAIFCAVLAGLVVARAGFVIRYLPDYSGDLMKAFDIRDRGFDAVSGLVAGACAVVYFLMRSRSIRLPLLAAIAAGAVVWGTASAAAEFARPTATLPAISLPVGTGHTRPLSAGDGVPTVVNLWATWCGPCQAEMPILAQAQTDYPGVRLVFVNQGEAARTVDDFLATHHLDITNSLLDPTHAVAAAVGAVGFPTTLFYDAQGHLLAAHLGPFSKATFRQAVTSFYPADISGAPS</sequence>
<gene>
    <name evidence="6" type="ORF">CJU94_38375</name>
</gene>
<accession>A0A248VYB6</accession>